<sequence>QDIGIIVHNQLKVLIYPLSLISQQSLLETLSDQYAALMILIL</sequence>
<proteinExistence type="predicted"/>
<organism evidence="1 2">
    <name type="scientific">Scutellospora calospora</name>
    <dbReference type="NCBI Taxonomy" id="85575"/>
    <lineage>
        <taxon>Eukaryota</taxon>
        <taxon>Fungi</taxon>
        <taxon>Fungi incertae sedis</taxon>
        <taxon>Mucoromycota</taxon>
        <taxon>Glomeromycotina</taxon>
        <taxon>Glomeromycetes</taxon>
        <taxon>Diversisporales</taxon>
        <taxon>Gigasporaceae</taxon>
        <taxon>Scutellospora</taxon>
    </lineage>
</organism>
<feature type="non-terminal residue" evidence="1">
    <location>
        <position position="42"/>
    </location>
</feature>
<name>A0ACA9P0B8_9GLOM</name>
<gene>
    <name evidence="1" type="ORF">SCALOS_LOCUS9934</name>
</gene>
<comment type="caution">
    <text evidence="1">The sequence shown here is derived from an EMBL/GenBank/DDBJ whole genome shotgun (WGS) entry which is preliminary data.</text>
</comment>
<dbReference type="EMBL" id="CAJVPM010033953">
    <property type="protein sequence ID" value="CAG8686497.1"/>
    <property type="molecule type" value="Genomic_DNA"/>
</dbReference>
<reference evidence="1" key="1">
    <citation type="submission" date="2021-06" db="EMBL/GenBank/DDBJ databases">
        <authorList>
            <person name="Kallberg Y."/>
            <person name="Tangrot J."/>
            <person name="Rosling A."/>
        </authorList>
    </citation>
    <scope>NUCLEOTIDE SEQUENCE</scope>
    <source>
        <strain evidence="1">AU212A</strain>
    </source>
</reference>
<evidence type="ECO:0000313" key="2">
    <source>
        <dbReference type="Proteomes" id="UP000789860"/>
    </source>
</evidence>
<evidence type="ECO:0000313" key="1">
    <source>
        <dbReference type="EMBL" id="CAG8686497.1"/>
    </source>
</evidence>
<feature type="non-terminal residue" evidence="1">
    <location>
        <position position="1"/>
    </location>
</feature>
<keyword evidence="2" id="KW-1185">Reference proteome</keyword>
<protein>
    <submittedName>
        <fullName evidence="1">11452_t:CDS:1</fullName>
    </submittedName>
</protein>
<accession>A0ACA9P0B8</accession>
<dbReference type="Proteomes" id="UP000789860">
    <property type="component" value="Unassembled WGS sequence"/>
</dbReference>